<dbReference type="Proteomes" id="UP000603141">
    <property type="component" value="Unassembled WGS sequence"/>
</dbReference>
<accession>A0A934S916</accession>
<evidence type="ECO:0000256" key="1">
    <source>
        <dbReference type="SAM" id="SignalP"/>
    </source>
</evidence>
<evidence type="ECO:0000313" key="2">
    <source>
        <dbReference type="EMBL" id="MBK1884038.1"/>
    </source>
</evidence>
<name>A0A934S916_9BACT</name>
<keyword evidence="3" id="KW-1185">Reference proteome</keyword>
<feature type="chain" id="PRO_5037803084" description="PEP-CTERM protein-sorting domain-containing protein" evidence="1">
    <location>
        <begin position="29"/>
        <end position="236"/>
    </location>
</feature>
<evidence type="ECO:0000313" key="3">
    <source>
        <dbReference type="Proteomes" id="UP000603141"/>
    </source>
</evidence>
<feature type="signal peptide" evidence="1">
    <location>
        <begin position="1"/>
        <end position="28"/>
    </location>
</feature>
<dbReference type="AlphaFoldDB" id="A0A934S916"/>
<reference evidence="2" key="1">
    <citation type="submission" date="2021-01" db="EMBL/GenBank/DDBJ databases">
        <title>Modified the classification status of verrucomicrobia.</title>
        <authorList>
            <person name="Feng X."/>
        </authorList>
    </citation>
    <scope>NUCLEOTIDE SEQUENCE</scope>
    <source>
        <strain evidence="2">KCTC 22041</strain>
    </source>
</reference>
<gene>
    <name evidence="2" type="ORF">JIN85_16585</name>
</gene>
<keyword evidence="1" id="KW-0732">Signal</keyword>
<evidence type="ECO:0008006" key="4">
    <source>
        <dbReference type="Google" id="ProtNLM"/>
    </source>
</evidence>
<protein>
    <recommendedName>
        <fullName evidence="4">PEP-CTERM protein-sorting domain-containing protein</fullName>
    </recommendedName>
</protein>
<organism evidence="2 3">
    <name type="scientific">Luteolibacter pohnpeiensis</name>
    <dbReference type="NCBI Taxonomy" id="454153"/>
    <lineage>
        <taxon>Bacteria</taxon>
        <taxon>Pseudomonadati</taxon>
        <taxon>Verrucomicrobiota</taxon>
        <taxon>Verrucomicrobiia</taxon>
        <taxon>Verrucomicrobiales</taxon>
        <taxon>Verrucomicrobiaceae</taxon>
        <taxon>Luteolibacter</taxon>
    </lineage>
</organism>
<proteinExistence type="predicted"/>
<comment type="caution">
    <text evidence="2">The sequence shown here is derived from an EMBL/GenBank/DDBJ whole genome shotgun (WGS) entry which is preliminary data.</text>
</comment>
<dbReference type="RefSeq" id="WP_200272843.1">
    <property type="nucleotide sequence ID" value="NZ_JAENIJ010000033.1"/>
</dbReference>
<sequence>MKTKPLGRSKIACLISAGILASAGLAGAQTFYFENAGSTSGVAASGGTYAGTLSDIGFDAQLWNRGTSSVNSDEGGVATRPDVPGPGGAYDLNFIITNLDAYAPEGTVLESVTLYLYTTVIAPDDTDISFSMYDGYQSSLGTFIDYLTVNSNTAEYQFITITLTADQITGGFSITSDGLSSSAQMNIASEVNTDDGGAYTPGVSVTYAPIAVPEPSIAAMGALGALALAASRRRRA</sequence>
<dbReference type="EMBL" id="JAENIJ010000033">
    <property type="protein sequence ID" value="MBK1884038.1"/>
    <property type="molecule type" value="Genomic_DNA"/>
</dbReference>